<dbReference type="Pfam" id="PF01551">
    <property type="entry name" value="Peptidase_M23"/>
    <property type="match status" value="1"/>
</dbReference>
<gene>
    <name evidence="10" type="ORF">RT717_25040</name>
</gene>
<dbReference type="Gene3D" id="2.70.70.10">
    <property type="entry name" value="Glucose Permease (Domain IIA)"/>
    <property type="match status" value="1"/>
</dbReference>
<comment type="subcellular location">
    <subcellularLocation>
        <location evidence="2">Cell envelope</location>
    </subcellularLocation>
</comment>
<dbReference type="Pfam" id="PF19425">
    <property type="entry name" value="Csd3_N2"/>
    <property type="match status" value="1"/>
</dbReference>
<reference evidence="10 11" key="1">
    <citation type="journal article" date="2023" name="Microbiol. Resour. Announc.">
        <title>Complete Genome Sequence of Imperialibacter roseus strain P4T.</title>
        <authorList>
            <person name="Tizabi D.R."/>
            <person name="Bachvaroff T."/>
            <person name="Hill R.T."/>
        </authorList>
    </citation>
    <scope>NUCLEOTIDE SEQUENCE [LARGE SCALE GENOMIC DNA]</scope>
    <source>
        <strain evidence="10 11">P4T</strain>
    </source>
</reference>
<name>A0ABZ0IMV3_9BACT</name>
<proteinExistence type="predicted"/>
<keyword evidence="11" id="KW-1185">Reference proteome</keyword>
<organism evidence="10 11">
    <name type="scientific">Imperialibacter roseus</name>
    <dbReference type="NCBI Taxonomy" id="1324217"/>
    <lineage>
        <taxon>Bacteria</taxon>
        <taxon>Pseudomonadati</taxon>
        <taxon>Bacteroidota</taxon>
        <taxon>Cytophagia</taxon>
        <taxon>Cytophagales</taxon>
        <taxon>Flammeovirgaceae</taxon>
        <taxon>Imperialibacter</taxon>
    </lineage>
</organism>
<dbReference type="CDD" id="cd12797">
    <property type="entry name" value="M23_peptidase"/>
    <property type="match status" value="1"/>
</dbReference>
<evidence type="ECO:0000313" key="10">
    <source>
        <dbReference type="EMBL" id="WOK06345.1"/>
    </source>
</evidence>
<evidence type="ECO:0000256" key="5">
    <source>
        <dbReference type="ARBA" id="ARBA00022801"/>
    </source>
</evidence>
<dbReference type="InterPro" id="IPR011055">
    <property type="entry name" value="Dup_hybrid_motif"/>
</dbReference>
<dbReference type="RefSeq" id="WP_317489070.1">
    <property type="nucleotide sequence ID" value="NZ_CP136051.1"/>
</dbReference>
<evidence type="ECO:0000256" key="7">
    <source>
        <dbReference type="ARBA" id="ARBA00023049"/>
    </source>
</evidence>
<dbReference type="EMBL" id="CP136051">
    <property type="protein sequence ID" value="WOK06345.1"/>
    <property type="molecule type" value="Genomic_DNA"/>
</dbReference>
<sequence>MKKYVLAGTILVIISCLFFLAYKHQQATYQPEYTGETELVTVDTVTTVYEPERLYGFNLDSFNVHEDIVKRNQTLSDILKTYNIDPAKIYEVATSSRKVFDVRKIGYRKNYTVFTTKDSAASVVAMAYEPDKTEFVVFHMSDSVYTERVQKEKVLQVRAIAAKIESSLYETLINANVSPMLVSKLVDMYAWQIDFFHIDANDYFKVIFEEEVIDGEVVNIPRVVGAYFYHAGRDFYSVYYNQGDGLDYFDEEGNSLRKAFLKAPVNFSRISSRYSGRRFHPVLKRYRSHLGTDYVAQKGTPIYTVGDGVVTEATYNSGNGNYVKIRHNATYTTQYLHMSKIASGMRPGKAVKQGEVIGYVGSTGLATGPHVCFRFWRNGVQVDPFSVEIPPSQPIADAHKEAYFKERDKILSAIDTITFLTEKPVLNASVD</sequence>
<keyword evidence="3" id="KW-0645">Protease</keyword>
<accession>A0ABZ0IMV3</accession>
<evidence type="ECO:0000259" key="8">
    <source>
        <dbReference type="Pfam" id="PF01551"/>
    </source>
</evidence>
<feature type="domain" description="Csd3-like second N-terminal" evidence="9">
    <location>
        <begin position="158"/>
        <end position="274"/>
    </location>
</feature>
<evidence type="ECO:0000256" key="3">
    <source>
        <dbReference type="ARBA" id="ARBA00022670"/>
    </source>
</evidence>
<dbReference type="Proteomes" id="UP001302349">
    <property type="component" value="Chromosome"/>
</dbReference>
<protein>
    <submittedName>
        <fullName evidence="10">Peptidoglycan DD-metalloendopeptidase family protein</fullName>
    </submittedName>
</protein>
<feature type="domain" description="M23ase beta-sheet core" evidence="8">
    <location>
        <begin position="288"/>
        <end position="384"/>
    </location>
</feature>
<evidence type="ECO:0000256" key="4">
    <source>
        <dbReference type="ARBA" id="ARBA00022723"/>
    </source>
</evidence>
<dbReference type="InterPro" id="IPR050570">
    <property type="entry name" value="Cell_wall_metabolism_enzyme"/>
</dbReference>
<keyword evidence="6" id="KW-0862">Zinc</keyword>
<dbReference type="PANTHER" id="PTHR21666:SF288">
    <property type="entry name" value="CELL DIVISION PROTEIN YTFB"/>
    <property type="match status" value="1"/>
</dbReference>
<keyword evidence="5" id="KW-0378">Hydrolase</keyword>
<dbReference type="PROSITE" id="PS51257">
    <property type="entry name" value="PROKAR_LIPOPROTEIN"/>
    <property type="match status" value="1"/>
</dbReference>
<keyword evidence="7" id="KW-0482">Metalloprotease</keyword>
<dbReference type="InterPro" id="IPR045834">
    <property type="entry name" value="Csd3_N2"/>
</dbReference>
<dbReference type="PANTHER" id="PTHR21666">
    <property type="entry name" value="PEPTIDASE-RELATED"/>
    <property type="match status" value="1"/>
</dbReference>
<evidence type="ECO:0000256" key="6">
    <source>
        <dbReference type="ARBA" id="ARBA00022833"/>
    </source>
</evidence>
<evidence type="ECO:0000313" key="11">
    <source>
        <dbReference type="Proteomes" id="UP001302349"/>
    </source>
</evidence>
<comment type="cofactor">
    <cofactor evidence="1">
        <name>Zn(2+)</name>
        <dbReference type="ChEBI" id="CHEBI:29105"/>
    </cofactor>
</comment>
<keyword evidence="4" id="KW-0479">Metal-binding</keyword>
<dbReference type="InterPro" id="IPR016047">
    <property type="entry name" value="M23ase_b-sheet_dom"/>
</dbReference>
<evidence type="ECO:0000259" key="9">
    <source>
        <dbReference type="Pfam" id="PF19425"/>
    </source>
</evidence>
<evidence type="ECO:0000256" key="2">
    <source>
        <dbReference type="ARBA" id="ARBA00004196"/>
    </source>
</evidence>
<dbReference type="Gene3D" id="3.10.450.350">
    <property type="match status" value="1"/>
</dbReference>
<evidence type="ECO:0000256" key="1">
    <source>
        <dbReference type="ARBA" id="ARBA00001947"/>
    </source>
</evidence>
<dbReference type="SUPFAM" id="SSF51261">
    <property type="entry name" value="Duplicated hybrid motif"/>
    <property type="match status" value="1"/>
</dbReference>